<organism evidence="2 3">
    <name type="scientific">Cotesia glomerata</name>
    <name type="common">Lepidopteran parasitic wasp</name>
    <name type="synonym">Apanteles glomeratus</name>
    <dbReference type="NCBI Taxonomy" id="32391"/>
    <lineage>
        <taxon>Eukaryota</taxon>
        <taxon>Metazoa</taxon>
        <taxon>Ecdysozoa</taxon>
        <taxon>Arthropoda</taxon>
        <taxon>Hexapoda</taxon>
        <taxon>Insecta</taxon>
        <taxon>Pterygota</taxon>
        <taxon>Neoptera</taxon>
        <taxon>Endopterygota</taxon>
        <taxon>Hymenoptera</taxon>
        <taxon>Apocrita</taxon>
        <taxon>Ichneumonoidea</taxon>
        <taxon>Braconidae</taxon>
        <taxon>Microgastrinae</taxon>
        <taxon>Cotesia</taxon>
    </lineage>
</organism>
<keyword evidence="3" id="KW-1185">Reference proteome</keyword>
<dbReference type="PANTHER" id="PTHR21253">
    <property type="entry name" value="F-BOX ONLY PROTEIN 11-RELATED"/>
    <property type="match status" value="1"/>
</dbReference>
<evidence type="ECO:0000256" key="1">
    <source>
        <dbReference type="SAM" id="SignalP"/>
    </source>
</evidence>
<dbReference type="Pfam" id="PF07841">
    <property type="entry name" value="DM4_12"/>
    <property type="match status" value="1"/>
</dbReference>
<dbReference type="PANTHER" id="PTHR21253:SF0">
    <property type="entry name" value="F-BOX ONLY PROTEIN 11-RELATED"/>
    <property type="match status" value="1"/>
</dbReference>
<protein>
    <submittedName>
        <fullName evidence="2">Uncharacterized protein</fullName>
    </submittedName>
</protein>
<accession>A0AAV7I9R6</accession>
<dbReference type="Proteomes" id="UP000826195">
    <property type="component" value="Unassembled WGS sequence"/>
</dbReference>
<reference evidence="2 3" key="1">
    <citation type="journal article" date="2021" name="J. Hered.">
        <title>A chromosome-level genome assembly of the parasitoid wasp, Cotesia glomerata (Hymenoptera: Braconidae).</title>
        <authorList>
            <person name="Pinto B.J."/>
            <person name="Weis J.J."/>
            <person name="Gamble T."/>
            <person name="Ode P.J."/>
            <person name="Paul R."/>
            <person name="Zaspel J.M."/>
        </authorList>
    </citation>
    <scope>NUCLEOTIDE SEQUENCE [LARGE SCALE GENOMIC DNA]</scope>
    <source>
        <strain evidence="2">CgM1</strain>
    </source>
</reference>
<dbReference type="EMBL" id="JAHXZJ010001864">
    <property type="protein sequence ID" value="KAH0549485.1"/>
    <property type="molecule type" value="Genomic_DNA"/>
</dbReference>
<gene>
    <name evidence="2" type="ORF">KQX54_009705</name>
</gene>
<dbReference type="SMART" id="SM00718">
    <property type="entry name" value="DM4_12"/>
    <property type="match status" value="1"/>
</dbReference>
<dbReference type="InterPro" id="IPR006631">
    <property type="entry name" value="DM4_12"/>
</dbReference>
<evidence type="ECO:0000313" key="3">
    <source>
        <dbReference type="Proteomes" id="UP000826195"/>
    </source>
</evidence>
<keyword evidence="1" id="KW-0732">Signal</keyword>
<name>A0AAV7I9R6_COTGL</name>
<sequence length="205" mass="23878">MRVKHSFLIIQSVLEILQLTLANSECPLDTMTPGTRTGTEPNFTKLLHRKRRHLVFPKSTTFVITVIGLKSIQVKEPTNWNLDLEFDIIWPIPSDEISSEKKIIRKKSNHKLRRHKRDFYNTFELALQRLGFPGKNCILRTICESKIFLQPPGISFLDDLLRVILSHEEDEENPDLYDIAYQSMNDCHKAYQCPISLLELLVNNF</sequence>
<dbReference type="AlphaFoldDB" id="A0AAV7I9R6"/>
<feature type="signal peptide" evidence="1">
    <location>
        <begin position="1"/>
        <end position="22"/>
    </location>
</feature>
<feature type="chain" id="PRO_5043630708" evidence="1">
    <location>
        <begin position="23"/>
        <end position="205"/>
    </location>
</feature>
<comment type="caution">
    <text evidence="2">The sequence shown here is derived from an EMBL/GenBank/DDBJ whole genome shotgun (WGS) entry which is preliminary data.</text>
</comment>
<evidence type="ECO:0000313" key="2">
    <source>
        <dbReference type="EMBL" id="KAH0549485.1"/>
    </source>
</evidence>
<proteinExistence type="predicted"/>